<protein>
    <recommendedName>
        <fullName evidence="3">PD-(D/E)XK nuclease superfamily protein</fullName>
    </recommendedName>
</protein>
<dbReference type="Proteomes" id="UP000460412">
    <property type="component" value="Unassembled WGS sequence"/>
</dbReference>
<name>A0A7X3MJG6_9FIRM</name>
<dbReference type="EMBL" id="WUQX01000001">
    <property type="protein sequence ID" value="MXP77573.1"/>
    <property type="molecule type" value="Genomic_DNA"/>
</dbReference>
<dbReference type="InterPro" id="IPR026350">
    <property type="entry name" value="GxxExxY"/>
</dbReference>
<proteinExistence type="predicted"/>
<organism evidence="1 2">
    <name type="scientific">Sporofaciens musculi</name>
    <dbReference type="NCBI Taxonomy" id="2681861"/>
    <lineage>
        <taxon>Bacteria</taxon>
        <taxon>Bacillati</taxon>
        <taxon>Bacillota</taxon>
        <taxon>Clostridia</taxon>
        <taxon>Lachnospirales</taxon>
        <taxon>Lachnospiraceae</taxon>
        <taxon>Sporofaciens</taxon>
    </lineage>
</organism>
<dbReference type="Pfam" id="PF13366">
    <property type="entry name" value="PDDEXK_3"/>
    <property type="match status" value="1"/>
</dbReference>
<dbReference type="AlphaFoldDB" id="A0A7X3MJG6"/>
<sequence length="74" mass="8761">MDLVIYYKGEQNVIELKIWRGNAYNERGEDQLANYLEYFHLKKGYMLSFNFNKKKEIGIKEIQVGDKTLIEAVV</sequence>
<gene>
    <name evidence="1" type="ORF">GN277_20125</name>
</gene>
<comment type="caution">
    <text evidence="1">The sequence shown here is derived from an EMBL/GenBank/DDBJ whole genome shotgun (WGS) entry which is preliminary data.</text>
</comment>
<evidence type="ECO:0000313" key="2">
    <source>
        <dbReference type="Proteomes" id="UP000460412"/>
    </source>
</evidence>
<accession>A0A7X3MJG6</accession>
<reference evidence="1 2" key="1">
    <citation type="submission" date="2019-12" db="EMBL/GenBank/DDBJ databases">
        <title>Sporaefaciens musculi gen. nov., sp. nov., a novel bacterium isolated from the caecum of an obese mouse.</title>
        <authorList>
            <person name="Rasmussen T.S."/>
            <person name="Streidl T."/>
            <person name="Hitch T.C.A."/>
            <person name="Wortmann E."/>
            <person name="Deptula P."/>
            <person name="Hansen M."/>
            <person name="Nielsen D.S."/>
            <person name="Clavel T."/>
            <person name="Vogensen F.K."/>
        </authorList>
    </citation>
    <scope>NUCLEOTIDE SEQUENCE [LARGE SCALE GENOMIC DNA]</scope>
    <source>
        <strain evidence="1 2">WCA-9-b2</strain>
    </source>
</reference>
<evidence type="ECO:0000313" key="1">
    <source>
        <dbReference type="EMBL" id="MXP77573.1"/>
    </source>
</evidence>
<keyword evidence="2" id="KW-1185">Reference proteome</keyword>
<evidence type="ECO:0008006" key="3">
    <source>
        <dbReference type="Google" id="ProtNLM"/>
    </source>
</evidence>